<reference evidence="9" key="1">
    <citation type="submission" date="2020-05" db="UniProtKB">
        <authorList>
            <consortium name="EnsemblMetazoa"/>
        </authorList>
    </citation>
    <scope>IDENTIFICATION</scope>
    <source>
        <strain evidence="9">Aabys</strain>
    </source>
</reference>
<feature type="region of interest" description="Disordered" evidence="7">
    <location>
        <begin position="46"/>
        <end position="65"/>
    </location>
</feature>
<dbReference type="RefSeq" id="XP_005177263.1">
    <property type="nucleotide sequence ID" value="XM_005177206.3"/>
</dbReference>
<dbReference type="GO" id="GO:0016020">
    <property type="term" value="C:membrane"/>
    <property type="evidence" value="ECO:0007669"/>
    <property type="project" value="UniProtKB-SubCell"/>
</dbReference>
<dbReference type="EnsemblMetazoa" id="MDOA012260-RA">
    <property type="protein sequence ID" value="MDOA012260-PA"/>
    <property type="gene ID" value="MDOA012260"/>
</dbReference>
<accession>A0A1I8N761</accession>
<gene>
    <name evidence="9" type="primary">101889397</name>
    <name evidence="11" type="synonym">LOC101889397</name>
</gene>
<dbReference type="GeneID" id="101889397"/>
<keyword evidence="10" id="KW-1185">Reference proteome</keyword>
<evidence type="ECO:0000256" key="2">
    <source>
        <dbReference type="ARBA" id="ARBA00008141"/>
    </source>
</evidence>
<dbReference type="VEuPathDB" id="VectorBase:MDOMA2_013955"/>
<evidence type="ECO:0000256" key="6">
    <source>
        <dbReference type="ARBA" id="ARBA00023136"/>
    </source>
</evidence>
<dbReference type="Proteomes" id="UP001652621">
    <property type="component" value="Unplaced"/>
</dbReference>
<protein>
    <submittedName>
        <fullName evidence="11">Ninjurin-1</fullName>
    </submittedName>
</protein>
<organism evidence="9">
    <name type="scientific">Musca domestica</name>
    <name type="common">House fly</name>
    <dbReference type="NCBI Taxonomy" id="7370"/>
    <lineage>
        <taxon>Eukaryota</taxon>
        <taxon>Metazoa</taxon>
        <taxon>Ecdysozoa</taxon>
        <taxon>Arthropoda</taxon>
        <taxon>Hexapoda</taxon>
        <taxon>Insecta</taxon>
        <taxon>Pterygota</taxon>
        <taxon>Neoptera</taxon>
        <taxon>Endopterygota</taxon>
        <taxon>Diptera</taxon>
        <taxon>Brachycera</taxon>
        <taxon>Muscomorpha</taxon>
        <taxon>Muscoidea</taxon>
        <taxon>Muscidae</taxon>
        <taxon>Musca</taxon>
    </lineage>
</organism>
<comment type="subcellular location">
    <subcellularLocation>
        <location evidence="1">Membrane</location>
        <topology evidence="1">Multi-pass membrane protein</topology>
    </subcellularLocation>
</comment>
<feature type="compositionally biased region" description="Polar residues" evidence="7">
    <location>
        <begin position="13"/>
        <end position="26"/>
    </location>
</feature>
<keyword evidence="3 8" id="KW-0812">Transmembrane</keyword>
<evidence type="ECO:0000256" key="3">
    <source>
        <dbReference type="ARBA" id="ARBA00022692"/>
    </source>
</evidence>
<dbReference type="VEuPathDB" id="VectorBase:MDOA012260"/>
<comment type="similarity">
    <text evidence="2">Belongs to the ninjurin family.</text>
</comment>
<evidence type="ECO:0000256" key="8">
    <source>
        <dbReference type="SAM" id="Phobius"/>
    </source>
</evidence>
<feature type="transmembrane region" description="Helical" evidence="8">
    <location>
        <begin position="146"/>
        <end position="167"/>
    </location>
</feature>
<feature type="compositionally biased region" description="Low complexity" evidence="7">
    <location>
        <begin position="47"/>
        <end position="60"/>
    </location>
</feature>
<evidence type="ECO:0000256" key="7">
    <source>
        <dbReference type="SAM" id="MobiDB-lite"/>
    </source>
</evidence>
<sequence length="175" mass="19185">MAKLLTDKRESIPNLSGFSSTASSVDQPIEEDEISEISDKCCNETNAAGAKKGSSKQSSSPYKITIDDPNGANSYAGNKNIAEGLMDISLLAANANQLRFLITYNHDASTYYISMALVSLSLIMQITVGIALIFKRRFRRCRNKRYNEFILGGVFVITVVNILLAAFTTTKNDVK</sequence>
<dbReference type="OrthoDB" id="6114058at2759"/>
<keyword evidence="4" id="KW-0130">Cell adhesion</keyword>
<dbReference type="GO" id="GO:0007155">
    <property type="term" value="P:cell adhesion"/>
    <property type="evidence" value="ECO:0007669"/>
    <property type="project" value="UniProtKB-KW"/>
</dbReference>
<feature type="region of interest" description="Disordered" evidence="7">
    <location>
        <begin position="1"/>
        <end position="37"/>
    </location>
</feature>
<dbReference type="GO" id="GO:0042246">
    <property type="term" value="P:tissue regeneration"/>
    <property type="evidence" value="ECO:0007669"/>
    <property type="project" value="InterPro"/>
</dbReference>
<dbReference type="KEGG" id="mde:101889397"/>
<keyword evidence="6 8" id="KW-0472">Membrane</keyword>
<dbReference type="PANTHER" id="PTHR12316">
    <property type="entry name" value="NINJURIN-RELATED"/>
    <property type="match status" value="1"/>
</dbReference>
<dbReference type="Pfam" id="PF04923">
    <property type="entry name" value="Ninjurin"/>
    <property type="match status" value="1"/>
</dbReference>
<dbReference type="PANTHER" id="PTHR12316:SF1">
    <property type="entry name" value="NINJURIN-B"/>
    <property type="match status" value="1"/>
</dbReference>
<name>A0A1I8N761_MUSDO</name>
<evidence type="ECO:0000313" key="10">
    <source>
        <dbReference type="Proteomes" id="UP001652621"/>
    </source>
</evidence>
<dbReference type="InterPro" id="IPR007007">
    <property type="entry name" value="Ninjurin"/>
</dbReference>
<feature type="compositionally biased region" description="Basic and acidic residues" evidence="7">
    <location>
        <begin position="1"/>
        <end position="11"/>
    </location>
</feature>
<reference evidence="11" key="2">
    <citation type="submission" date="2025-04" db="UniProtKB">
        <authorList>
            <consortium name="RefSeq"/>
        </authorList>
    </citation>
    <scope>IDENTIFICATION</scope>
    <source>
        <strain evidence="11">Aabys</strain>
    </source>
</reference>
<feature type="transmembrane region" description="Helical" evidence="8">
    <location>
        <begin position="111"/>
        <end position="134"/>
    </location>
</feature>
<evidence type="ECO:0000256" key="5">
    <source>
        <dbReference type="ARBA" id="ARBA00022989"/>
    </source>
</evidence>
<proteinExistence type="inferred from homology"/>
<evidence type="ECO:0000256" key="4">
    <source>
        <dbReference type="ARBA" id="ARBA00022889"/>
    </source>
</evidence>
<evidence type="ECO:0000313" key="11">
    <source>
        <dbReference type="RefSeq" id="XP_005177263.1"/>
    </source>
</evidence>
<evidence type="ECO:0000313" key="9">
    <source>
        <dbReference type="EnsemblMetazoa" id="MDOA012260-PA"/>
    </source>
</evidence>
<keyword evidence="5 8" id="KW-1133">Transmembrane helix</keyword>
<dbReference type="eggNOG" id="ENOG502TD22">
    <property type="taxonomic scope" value="Eukaryota"/>
</dbReference>
<dbReference type="AlphaFoldDB" id="A0A1I8N761"/>
<evidence type="ECO:0000256" key="1">
    <source>
        <dbReference type="ARBA" id="ARBA00004141"/>
    </source>
</evidence>